<keyword evidence="3" id="KW-0270">Exopolysaccharide synthesis</keyword>
<feature type="compositionally biased region" description="Low complexity" evidence="4">
    <location>
        <begin position="727"/>
        <end position="737"/>
    </location>
</feature>
<sequence>MAIHLRHRLAAPSPGLRTARDLLVRLRLWLSARLWALRAAPARRRLRAAVPGLRRVACGRVRLYGRTVAGYTAADAAAADLEQVCALLEAAGVPYFLVPAEQGPGVPRPVVGVEESYRAAVLAGARRHFARSAGYVGAVGADGTVTSAVLWADGRLPRALRAAPVLRAGLVRLGPGGQVLGGLETGCDIEFWRYGRELGADPAHLTVPGTRLQDDYGPALVAPRRNAVSEVLPTGAWQSAAVTPPYPAAVTPPHPAAVTPAHPSVVTGQRPATVAGEYPPPVAGQYPSAVAGEQAPSVAGPYPSAPAGEQPPLPTVPTGQSPTVPMGQPSAAPTGQPAAVPPEQFPAAPTAQPPATPAAQAPTGLAPSRRAVPTFAAFAEPGIDQVCFPVDAVYTWVDGDDPVMAVKRRAHQALSDNVIAPRETGASRYTSHDELKYALRSLEMYAGFVRHVYLVTDSQTPAWLDPDAEGLTIVDHRDILPADALPVFNSHAIESRLHHIPGLSEHYLYFNDDVFINRPVRAEHFFHGNGIARIPLSPLKLGVGAPHPLEPAPNSAGKNAREVIRRFHGRYVTHKSLHTPHPQLLSVMREMESLGIEELERTSYSRFRSTSDVAPASTLHHHWAIATGRAVPADYSFRYVQLGTPDMRRRLARLAAGEDVDFFCLNDVDTAPADRAAAQAAIRAFLERKFPFPSRFERAPRTASYPAAPREASRRRPAPRRVRSRRVSGAGSMDAAC</sequence>
<dbReference type="EMBL" id="BAAAOQ010000001">
    <property type="protein sequence ID" value="GAA2190750.1"/>
    <property type="molecule type" value="Genomic_DNA"/>
</dbReference>
<feature type="compositionally biased region" description="Basic residues" evidence="4">
    <location>
        <begin position="713"/>
        <end position="726"/>
    </location>
</feature>
<evidence type="ECO:0000256" key="1">
    <source>
        <dbReference type="ARBA" id="ARBA00007583"/>
    </source>
</evidence>
<evidence type="ECO:0000256" key="4">
    <source>
        <dbReference type="SAM" id="MobiDB-lite"/>
    </source>
</evidence>
<proteinExistence type="inferred from homology"/>
<name>A0ABN3B9J2_9ACTN</name>
<evidence type="ECO:0000256" key="3">
    <source>
        <dbReference type="ARBA" id="ARBA00023169"/>
    </source>
</evidence>
<accession>A0ABN3B9J2</accession>
<dbReference type="PANTHER" id="PTHR24045">
    <property type="match status" value="1"/>
</dbReference>
<dbReference type="RefSeq" id="WP_346161855.1">
    <property type="nucleotide sequence ID" value="NZ_BAAAOQ010000001.1"/>
</dbReference>
<dbReference type="InterPro" id="IPR031356">
    <property type="entry name" value="Stealth_CR4"/>
</dbReference>
<evidence type="ECO:0000256" key="2">
    <source>
        <dbReference type="ARBA" id="ARBA00022679"/>
    </source>
</evidence>
<evidence type="ECO:0000259" key="7">
    <source>
        <dbReference type="Pfam" id="PF17103"/>
    </source>
</evidence>
<feature type="region of interest" description="Disordered" evidence="4">
    <location>
        <begin position="257"/>
        <end position="365"/>
    </location>
</feature>
<keyword evidence="2" id="KW-0808">Transferase</keyword>
<dbReference type="Pfam" id="PF11380">
    <property type="entry name" value="Stealth_CR2"/>
    <property type="match status" value="1"/>
</dbReference>
<dbReference type="PANTHER" id="PTHR24045:SF0">
    <property type="entry name" value="N-ACETYLGLUCOSAMINE-1-PHOSPHOTRANSFERASE SUBUNITS ALPHA_BETA"/>
    <property type="match status" value="1"/>
</dbReference>
<comment type="similarity">
    <text evidence="1">Belongs to the stealth family.</text>
</comment>
<feature type="region of interest" description="Disordered" evidence="4">
    <location>
        <begin position="697"/>
        <end position="737"/>
    </location>
</feature>
<comment type="caution">
    <text evidence="8">The sequence shown here is derived from an EMBL/GenBank/DDBJ whole genome shotgun (WGS) entry which is preliminary data.</text>
</comment>
<feature type="domain" description="Stealth protein CR4 conserved region 4" evidence="7">
    <location>
        <begin position="660"/>
        <end position="702"/>
    </location>
</feature>
<gene>
    <name evidence="8" type="ORF">GCM10009787_01040</name>
</gene>
<feature type="domain" description="Stealth protein CR2 conserved region 2" evidence="5">
    <location>
        <begin position="428"/>
        <end position="532"/>
    </location>
</feature>
<evidence type="ECO:0000313" key="8">
    <source>
        <dbReference type="EMBL" id="GAA2190750.1"/>
    </source>
</evidence>
<keyword evidence="9" id="KW-1185">Reference proteome</keyword>
<evidence type="ECO:0000259" key="6">
    <source>
        <dbReference type="Pfam" id="PF17102"/>
    </source>
</evidence>
<organism evidence="8 9">
    <name type="scientific">Streptomyces bangladeshensis</name>
    <dbReference type="NCBI Taxonomy" id="295352"/>
    <lineage>
        <taxon>Bacteria</taxon>
        <taxon>Bacillati</taxon>
        <taxon>Actinomycetota</taxon>
        <taxon>Actinomycetes</taxon>
        <taxon>Kitasatosporales</taxon>
        <taxon>Streptomycetaceae</taxon>
        <taxon>Streptomyces</taxon>
    </lineage>
</organism>
<reference evidence="8 9" key="1">
    <citation type="journal article" date="2019" name="Int. J. Syst. Evol. Microbiol.">
        <title>The Global Catalogue of Microorganisms (GCM) 10K type strain sequencing project: providing services to taxonomists for standard genome sequencing and annotation.</title>
        <authorList>
            <consortium name="The Broad Institute Genomics Platform"/>
            <consortium name="The Broad Institute Genome Sequencing Center for Infectious Disease"/>
            <person name="Wu L."/>
            <person name="Ma J."/>
        </authorList>
    </citation>
    <scope>NUCLEOTIDE SEQUENCE [LARGE SCALE GENOMIC DNA]</scope>
    <source>
        <strain evidence="8 9">JCM 14924</strain>
    </source>
</reference>
<evidence type="ECO:0000259" key="5">
    <source>
        <dbReference type="Pfam" id="PF11380"/>
    </source>
</evidence>
<feature type="domain" description="Stealth protein CR3 conserved region 3" evidence="6">
    <location>
        <begin position="578"/>
        <end position="624"/>
    </location>
</feature>
<dbReference type="Pfam" id="PF17102">
    <property type="entry name" value="Stealth_CR3"/>
    <property type="match status" value="1"/>
</dbReference>
<evidence type="ECO:0000313" key="9">
    <source>
        <dbReference type="Proteomes" id="UP001501391"/>
    </source>
</evidence>
<protein>
    <recommendedName>
        <fullName evidence="10">Exopolysaccharide phosphotransferase</fullName>
    </recommendedName>
</protein>
<evidence type="ECO:0008006" key="10">
    <source>
        <dbReference type="Google" id="ProtNLM"/>
    </source>
</evidence>
<dbReference type="InterPro" id="IPR047141">
    <property type="entry name" value="Stealth"/>
</dbReference>
<dbReference type="InterPro" id="IPR021520">
    <property type="entry name" value="Stealth_CR2"/>
</dbReference>
<dbReference type="Proteomes" id="UP001501391">
    <property type="component" value="Unassembled WGS sequence"/>
</dbReference>
<feature type="compositionally biased region" description="Low complexity" evidence="4">
    <location>
        <begin position="257"/>
        <end position="267"/>
    </location>
</feature>
<dbReference type="Pfam" id="PF17103">
    <property type="entry name" value="Stealth_CR4"/>
    <property type="match status" value="1"/>
</dbReference>
<dbReference type="InterPro" id="IPR031357">
    <property type="entry name" value="Stealth_CR3"/>
</dbReference>